<dbReference type="HOGENOM" id="CLU_024867_0_0_11"/>
<dbReference type="Pfam" id="PF01235">
    <property type="entry name" value="Na_Ala_symp"/>
    <property type="match status" value="1"/>
</dbReference>
<dbReference type="RefSeq" id="WP_046440761.1">
    <property type="nucleotide sequence ID" value="NZ_CP011312.1"/>
</dbReference>
<keyword evidence="6 9" id="KW-0769">Symport</keyword>
<feature type="transmembrane region" description="Helical" evidence="9">
    <location>
        <begin position="361"/>
        <end position="388"/>
    </location>
</feature>
<evidence type="ECO:0000256" key="9">
    <source>
        <dbReference type="RuleBase" id="RU363064"/>
    </source>
</evidence>
<dbReference type="PANTHER" id="PTHR30330">
    <property type="entry name" value="AGSS FAMILY TRANSPORTER, SODIUM-ALANINE"/>
    <property type="match status" value="1"/>
</dbReference>
<feature type="transmembrane region" description="Helical" evidence="9">
    <location>
        <begin position="145"/>
        <end position="165"/>
    </location>
</feature>
<feature type="transmembrane region" description="Helical" evidence="9">
    <location>
        <begin position="240"/>
        <end position="265"/>
    </location>
</feature>
<reference evidence="10 11" key="1">
    <citation type="journal article" date="2015" name="Genome Announc.">
        <title>Complete Genome Sequence of Corynebacterium kutscheri DSM 20755, a Corynebacterial Type Strain with Remarkably Low G+C Content of Chromosomal DNA.</title>
        <authorList>
            <person name="Ruckert C."/>
            <person name="Albersmeier A."/>
            <person name="Winkler A."/>
            <person name="Tauch A."/>
        </authorList>
    </citation>
    <scope>NUCLEOTIDE SEQUENCE [LARGE SCALE GENOMIC DNA]</scope>
    <source>
        <strain evidence="10 11">DSM 20755</strain>
    </source>
</reference>
<dbReference type="OrthoDB" id="9806926at2"/>
<evidence type="ECO:0000256" key="4">
    <source>
        <dbReference type="ARBA" id="ARBA00022475"/>
    </source>
</evidence>
<evidence type="ECO:0000256" key="6">
    <source>
        <dbReference type="ARBA" id="ARBA00022847"/>
    </source>
</evidence>
<sequence length="502" mass="53937">MVGFLDTLGSLIWSPALIFLCLGAGLYFTVVTGFLQIRCLPDMLRQLRNGDKSENGISSFQALMLALAGRVGVGNIAGVATAIAFGGPGAVFWMWVVAGLGAATSFIECTLAQIYKEHDRDSGEYRGGPAFYIEKAYQHTKAAPVMVIYAVVFAIAMIIATSYFLPGIQANGIAAALSNAWGVDTRITALCIAVVLLTIIIGGIKRIATFAEYIVPFMAGVYILISVVVMLLHFNQIDDVFLLIFRSAFNLESTFAGLLGAAIMWGVKRGIYSNEAGQGTGPHHGAAAEVSHPAQQGFVQAFSVYVDTLFVCSATAFIIISTDMYKVFSGETEAGAVIYSGSLADGIAVGPGFVQAGLDSLISGVGASFVAIAIAFFAFTTILAYYYLAEVNAAYLNRWVKNKTARRAIIWLLRTVVVLSVVIGAITTPGTAWALGDIGAGTTAWLNIIAILIIQTPALKTFRDYQRQRKQGQEPVFDPERLGIKNADFWVERNRQKTHQTL</sequence>
<dbReference type="NCBIfam" id="TIGR00835">
    <property type="entry name" value="agcS"/>
    <property type="match status" value="1"/>
</dbReference>
<feature type="transmembrane region" description="Helical" evidence="9">
    <location>
        <begin position="302"/>
        <end position="320"/>
    </location>
</feature>
<keyword evidence="11" id="KW-1185">Reference proteome</keyword>
<dbReference type="STRING" id="35755.UL82_10085"/>
<dbReference type="EMBL" id="CP011312">
    <property type="protein sequence ID" value="AKE42154.1"/>
    <property type="molecule type" value="Genomic_DNA"/>
</dbReference>
<feature type="transmembrane region" description="Helical" evidence="9">
    <location>
        <begin position="12"/>
        <end position="35"/>
    </location>
</feature>
<evidence type="ECO:0000313" key="11">
    <source>
        <dbReference type="Proteomes" id="UP000033457"/>
    </source>
</evidence>
<dbReference type="GO" id="GO:0005886">
    <property type="term" value="C:plasma membrane"/>
    <property type="evidence" value="ECO:0007669"/>
    <property type="project" value="UniProtKB-SubCell"/>
</dbReference>
<evidence type="ECO:0000256" key="1">
    <source>
        <dbReference type="ARBA" id="ARBA00004651"/>
    </source>
</evidence>
<evidence type="ECO:0000256" key="7">
    <source>
        <dbReference type="ARBA" id="ARBA00022989"/>
    </source>
</evidence>
<dbReference type="Gene3D" id="1.20.1740.10">
    <property type="entry name" value="Amino acid/polyamine transporter I"/>
    <property type="match status" value="1"/>
</dbReference>
<feature type="transmembrane region" description="Helical" evidence="9">
    <location>
        <begin position="185"/>
        <end position="204"/>
    </location>
</feature>
<evidence type="ECO:0000256" key="3">
    <source>
        <dbReference type="ARBA" id="ARBA00022448"/>
    </source>
</evidence>
<gene>
    <name evidence="10" type="primary">yrbD</name>
    <name evidence="10" type="ORF">UL82_10085</name>
</gene>
<keyword evidence="5 9" id="KW-0812">Transmembrane</keyword>
<dbReference type="PRINTS" id="PR00175">
    <property type="entry name" value="NAALASMPORT"/>
</dbReference>
<dbReference type="FunFam" id="1.20.1740.10:FF:000004">
    <property type="entry name" value="Sodium:alanine symporter family protein"/>
    <property type="match status" value="1"/>
</dbReference>
<comment type="subcellular location">
    <subcellularLocation>
        <location evidence="1 9">Cell membrane</location>
        <topology evidence="1 9">Multi-pass membrane protein</topology>
    </subcellularLocation>
</comment>
<keyword evidence="8 9" id="KW-0472">Membrane</keyword>
<feature type="transmembrane region" description="Helical" evidence="9">
    <location>
        <begin position="62"/>
        <end position="86"/>
    </location>
</feature>
<evidence type="ECO:0000256" key="5">
    <source>
        <dbReference type="ARBA" id="ARBA00022692"/>
    </source>
</evidence>
<keyword evidence="4 9" id="KW-1003">Cell membrane</keyword>
<dbReference type="Proteomes" id="UP000033457">
    <property type="component" value="Chromosome"/>
</dbReference>
<proteinExistence type="inferred from homology"/>
<feature type="transmembrane region" description="Helical" evidence="9">
    <location>
        <begin position="213"/>
        <end position="234"/>
    </location>
</feature>
<dbReference type="PANTHER" id="PTHR30330:SF7">
    <property type="entry name" value="SODIUM_PROTON-DEPENDENT ALANINE CARRIER PROTEIN YRBD-RELATED"/>
    <property type="match status" value="1"/>
</dbReference>
<keyword evidence="7 9" id="KW-1133">Transmembrane helix</keyword>
<evidence type="ECO:0000256" key="2">
    <source>
        <dbReference type="ARBA" id="ARBA00009261"/>
    </source>
</evidence>
<name>A0A0F6TE14_9CORY</name>
<keyword evidence="3 9" id="KW-0813">Transport</keyword>
<protein>
    <submittedName>
        <fullName evidence="10">Amino acid carrier protein</fullName>
    </submittedName>
</protein>
<dbReference type="AlphaFoldDB" id="A0A0F6TE14"/>
<organism evidence="10 11">
    <name type="scientific">Corynebacterium kutscheri</name>
    <dbReference type="NCBI Taxonomy" id="35755"/>
    <lineage>
        <taxon>Bacteria</taxon>
        <taxon>Bacillati</taxon>
        <taxon>Actinomycetota</taxon>
        <taxon>Actinomycetes</taxon>
        <taxon>Mycobacteriales</taxon>
        <taxon>Corynebacteriaceae</taxon>
        <taxon>Corynebacterium</taxon>
    </lineage>
</organism>
<accession>A0A0F6TE14</accession>
<evidence type="ECO:0000313" key="10">
    <source>
        <dbReference type="EMBL" id="AKE42154.1"/>
    </source>
</evidence>
<evidence type="ECO:0000256" key="8">
    <source>
        <dbReference type="ARBA" id="ARBA00023136"/>
    </source>
</evidence>
<dbReference type="KEGG" id="cku:UL82_10085"/>
<comment type="similarity">
    <text evidence="2 9">Belongs to the alanine or glycine:cation symporter (AGCS) (TC 2.A.25) family.</text>
</comment>
<feature type="transmembrane region" description="Helical" evidence="9">
    <location>
        <begin position="438"/>
        <end position="459"/>
    </location>
</feature>
<dbReference type="InterPro" id="IPR001463">
    <property type="entry name" value="Na/Ala_symport"/>
</dbReference>
<feature type="transmembrane region" description="Helical" evidence="9">
    <location>
        <begin position="408"/>
        <end position="426"/>
    </location>
</feature>
<feature type="transmembrane region" description="Helical" evidence="9">
    <location>
        <begin position="92"/>
        <end position="115"/>
    </location>
</feature>
<dbReference type="GO" id="GO:0005283">
    <property type="term" value="F:amino acid:sodium symporter activity"/>
    <property type="evidence" value="ECO:0007669"/>
    <property type="project" value="InterPro"/>
</dbReference>